<comment type="caution">
    <text evidence="1">The sequence shown here is derived from an EMBL/GenBank/DDBJ whole genome shotgun (WGS) entry which is preliminary data.</text>
</comment>
<dbReference type="Proteomes" id="UP000275652">
    <property type="component" value="Unassembled WGS sequence"/>
</dbReference>
<dbReference type="AlphaFoldDB" id="A0A9X8EBT5"/>
<proteinExistence type="predicted"/>
<organism evidence="1 2">
    <name type="scientific">Aphanomyces astaci</name>
    <name type="common">Crayfish plague agent</name>
    <dbReference type="NCBI Taxonomy" id="112090"/>
    <lineage>
        <taxon>Eukaryota</taxon>
        <taxon>Sar</taxon>
        <taxon>Stramenopiles</taxon>
        <taxon>Oomycota</taxon>
        <taxon>Saprolegniomycetes</taxon>
        <taxon>Saprolegniales</taxon>
        <taxon>Verrucalvaceae</taxon>
        <taxon>Aphanomyces</taxon>
    </lineage>
</organism>
<protein>
    <submittedName>
        <fullName evidence="1">Uncharacterized protein</fullName>
    </submittedName>
</protein>
<gene>
    <name evidence="1" type="ORF">DYB28_001498</name>
</gene>
<sequence length="219" mass="24271">MERARSIWSSAKAVTVVETLPLVPTINRAVAVVPPKTLTKFRDQGRDVVVHKLASPIMMKCFVGPPYRVTEVAVLDLFFETDASPLTLMNVKCWVSGGDLPSSVGDILLSRAIMYKFGYDLRSMLREAAAMADEYDMSEAISYSGVVKAVMMASHELVDNLATEEEALLPLEFDACFPDLAIVEPHEETAKVKSLLDSKAPTDYHSLKYSVPPLRYRNL</sequence>
<evidence type="ECO:0000313" key="1">
    <source>
        <dbReference type="EMBL" id="RLO13292.1"/>
    </source>
</evidence>
<accession>A0A9X8EBT5</accession>
<dbReference type="EMBL" id="QUTI01007532">
    <property type="protein sequence ID" value="RLO13292.1"/>
    <property type="molecule type" value="Genomic_DNA"/>
</dbReference>
<name>A0A9X8EBT5_APHAT</name>
<evidence type="ECO:0000313" key="2">
    <source>
        <dbReference type="Proteomes" id="UP000275652"/>
    </source>
</evidence>
<reference evidence="1 2" key="1">
    <citation type="journal article" date="2018" name="J. Invertebr. Pathol.">
        <title>New genotyping method for the causative agent of crayfish plague (Aphanomyces astaci) based on whole genome data.</title>
        <authorList>
            <person name="Minardi D."/>
            <person name="Studholme D.J."/>
            <person name="van der Giezen M."/>
            <person name="Pretto T."/>
            <person name="Oidtmann B."/>
        </authorList>
    </citation>
    <scope>NUCLEOTIDE SEQUENCE [LARGE SCALE GENOMIC DNA]</scope>
    <source>
        <strain evidence="1 2">KB13</strain>
    </source>
</reference>